<keyword evidence="2" id="KW-0137">Centromere</keyword>
<dbReference type="FunCoup" id="E3LTK0">
    <property type="interactions" value="1571"/>
</dbReference>
<dbReference type="InterPro" id="IPR000953">
    <property type="entry name" value="Chromo/chromo_shadow_dom"/>
</dbReference>
<dbReference type="CDD" id="cd00024">
    <property type="entry name" value="CD_CSD"/>
    <property type="match status" value="1"/>
</dbReference>
<evidence type="ECO:0000259" key="4">
    <source>
        <dbReference type="PROSITE" id="PS50013"/>
    </source>
</evidence>
<feature type="region of interest" description="Disordered" evidence="3">
    <location>
        <begin position="1"/>
        <end position="22"/>
    </location>
</feature>
<dbReference type="EMBL" id="DS268415">
    <property type="protein sequence ID" value="EFP10908.1"/>
    <property type="molecule type" value="Genomic_DNA"/>
</dbReference>
<dbReference type="SUPFAM" id="SSF54160">
    <property type="entry name" value="Chromo domain-like"/>
    <property type="match status" value="1"/>
</dbReference>
<dbReference type="InterPro" id="IPR001214">
    <property type="entry name" value="SET_dom"/>
</dbReference>
<comment type="subcellular location">
    <subcellularLocation>
        <location evidence="1">Chromosome</location>
        <location evidence="1">Centromere</location>
    </subcellularLocation>
</comment>
<dbReference type="SUPFAM" id="SSF82199">
    <property type="entry name" value="SET domain"/>
    <property type="match status" value="1"/>
</dbReference>
<dbReference type="InterPro" id="IPR046341">
    <property type="entry name" value="SET_dom_sf"/>
</dbReference>
<evidence type="ECO:0000313" key="6">
    <source>
        <dbReference type="Proteomes" id="UP000008281"/>
    </source>
</evidence>
<keyword evidence="6" id="KW-1185">Reference proteome</keyword>
<evidence type="ECO:0000313" key="5">
    <source>
        <dbReference type="EMBL" id="EFP10908.1"/>
    </source>
</evidence>
<gene>
    <name evidence="5" type="primary">Cre-set-31</name>
    <name evidence="5" type="ORF">CRE_30919</name>
</gene>
<evidence type="ECO:0000256" key="3">
    <source>
        <dbReference type="SAM" id="MobiDB-lite"/>
    </source>
</evidence>
<organism evidence="6">
    <name type="scientific">Caenorhabditis remanei</name>
    <name type="common">Caenorhabditis vulgaris</name>
    <dbReference type="NCBI Taxonomy" id="31234"/>
    <lineage>
        <taxon>Eukaryota</taxon>
        <taxon>Metazoa</taxon>
        <taxon>Ecdysozoa</taxon>
        <taxon>Nematoda</taxon>
        <taxon>Chromadorea</taxon>
        <taxon>Rhabditida</taxon>
        <taxon>Rhabditina</taxon>
        <taxon>Rhabditomorpha</taxon>
        <taxon>Rhabditoidea</taxon>
        <taxon>Rhabditidae</taxon>
        <taxon>Peloderinae</taxon>
        <taxon>Caenorhabditis</taxon>
    </lineage>
</organism>
<protein>
    <submittedName>
        <fullName evidence="5">CRE-SET-31 protein</fullName>
    </submittedName>
</protein>
<dbReference type="Gene3D" id="2.40.50.40">
    <property type="match status" value="1"/>
</dbReference>
<dbReference type="Gene3D" id="2.170.270.10">
    <property type="entry name" value="SET domain"/>
    <property type="match status" value="1"/>
</dbReference>
<dbReference type="InParanoid" id="E3LTK0"/>
<dbReference type="GO" id="GO:0000775">
    <property type="term" value="C:chromosome, centromeric region"/>
    <property type="evidence" value="ECO:0007669"/>
    <property type="project" value="UniProtKB-SubCell"/>
</dbReference>
<proteinExistence type="predicted"/>
<dbReference type="AlphaFoldDB" id="E3LTK0"/>
<feature type="compositionally biased region" description="Basic residues" evidence="3">
    <location>
        <begin position="1"/>
        <end position="19"/>
    </location>
</feature>
<dbReference type="InterPro" id="IPR016197">
    <property type="entry name" value="Chromo-like_dom_sf"/>
</dbReference>
<name>E3LTK0_CAERE</name>
<dbReference type="SMART" id="SM00317">
    <property type="entry name" value="SET"/>
    <property type="match status" value="1"/>
</dbReference>
<dbReference type="eggNOG" id="ENOG502TG08">
    <property type="taxonomic scope" value="Eukaryota"/>
</dbReference>
<accession>E3LTK0</accession>
<dbReference type="OrthoDB" id="5376140at2759"/>
<dbReference type="PROSITE" id="PS50013">
    <property type="entry name" value="CHROMO_2"/>
    <property type="match status" value="1"/>
</dbReference>
<dbReference type="Proteomes" id="UP000008281">
    <property type="component" value="Unassembled WGS sequence"/>
</dbReference>
<evidence type="ECO:0000256" key="1">
    <source>
        <dbReference type="ARBA" id="ARBA00004584"/>
    </source>
</evidence>
<dbReference type="HOGENOM" id="CLU_547722_0_0_1"/>
<evidence type="ECO:0000256" key="2">
    <source>
        <dbReference type="ARBA" id="ARBA00023328"/>
    </source>
</evidence>
<dbReference type="OMA" id="ESCAENW"/>
<feature type="domain" description="Chromo" evidence="4">
    <location>
        <begin position="33"/>
        <end position="89"/>
    </location>
</feature>
<reference evidence="5" key="1">
    <citation type="submission" date="2007-07" db="EMBL/GenBank/DDBJ databases">
        <title>PCAP assembly of the Caenorhabditis remanei genome.</title>
        <authorList>
            <consortium name="The Caenorhabditis remanei Sequencing Consortium"/>
            <person name="Wilson R.K."/>
        </authorList>
    </citation>
    <scope>NUCLEOTIDE SEQUENCE [LARGE SCALE GENOMIC DNA]</scope>
    <source>
        <strain evidence="5">PB4641</strain>
    </source>
</reference>
<sequence>MKVKQKTKKTKKTQKKKSTSKQSTVEVTDTEYYTVESVVGSKLEGREVWYSIKWENYRDRTWEPDYRLYCQKKLVAFAKTEVNTDKYALNLQENLENLNESCAENWNSFKNVYDPLAIVGQSTVLGGSVKFVNLDTVGSKILFLNYIHQHNQHHVLHSLKFPKFKILDTSFEEYRKQLNYLSRAFDEYPHVSMHFPPQACTTFYSPPPLTSLLFEPITEEMLDNRDTFPYHLPPKSDKITFNNVFSFVPKVKVLVDTAFIESDVRAQQEFEGMPRKNYGMNSRFGNSLEIRQEEGVGWKLTVGHAVDADSPLMMLTGVIRHRSVALESLRSEGEEVAFSSFIEIPGTDYCLDRREFYDFSKYIPHSCNPTCSIRLVESGNKIPDLVLYSRVRIQDSNPKTISLDYFGGFVEDVDKYFARKKAPDGRVFKLYDERIDFVHCHCSNECRGVLYIDKSNHPKEEKATKKDKLSTLDSNFDFGGMRLVESDKIWKIRNRQFIE</sequence>